<organism evidence="2">
    <name type="scientific">marine sediment metagenome</name>
    <dbReference type="NCBI Taxonomy" id="412755"/>
    <lineage>
        <taxon>unclassified sequences</taxon>
        <taxon>metagenomes</taxon>
        <taxon>ecological metagenomes</taxon>
    </lineage>
</organism>
<name>A0A0F9KNB2_9ZZZZ</name>
<comment type="caution">
    <text evidence="2">The sequence shown here is derived from an EMBL/GenBank/DDBJ whole genome shotgun (WGS) entry which is preliminary data.</text>
</comment>
<dbReference type="PANTHER" id="PTHR30093">
    <property type="entry name" value="GENERAL SECRETION PATHWAY PROTEIN G"/>
    <property type="match status" value="1"/>
</dbReference>
<dbReference type="SUPFAM" id="SSF54523">
    <property type="entry name" value="Pili subunits"/>
    <property type="match status" value="1"/>
</dbReference>
<dbReference type="Pfam" id="PF07963">
    <property type="entry name" value="N_methyl"/>
    <property type="match status" value="1"/>
</dbReference>
<reference evidence="2" key="1">
    <citation type="journal article" date="2015" name="Nature">
        <title>Complex archaea that bridge the gap between prokaryotes and eukaryotes.</title>
        <authorList>
            <person name="Spang A."/>
            <person name="Saw J.H."/>
            <person name="Jorgensen S.L."/>
            <person name="Zaremba-Niedzwiedzka K."/>
            <person name="Martijn J."/>
            <person name="Lind A.E."/>
            <person name="van Eijk R."/>
            <person name="Schleper C."/>
            <person name="Guy L."/>
            <person name="Ettema T.J."/>
        </authorList>
    </citation>
    <scope>NUCLEOTIDE SEQUENCE</scope>
</reference>
<evidence type="ECO:0008006" key="3">
    <source>
        <dbReference type="Google" id="ProtNLM"/>
    </source>
</evidence>
<evidence type="ECO:0000256" key="1">
    <source>
        <dbReference type="SAM" id="MobiDB-lite"/>
    </source>
</evidence>
<sequence length="239" mass="26531">MAEHRARAFTLIELLVVITIILLLVMILAPAVGRAIEVTRRGTCMTNIKEIVRGCRVYAMDAKNHRGATPKSLPNTKPSTASWFAPQGNRACLWLLVKYEYLSPAAFICPSLEDDFRPANTSDDEFADYTFGYSFQSMVERTVTLDSFQVVVADMNPRFRPFTVGLVPGSDQANSNSHLSVDYKPEGQNVGWLDESVKFLPVPKVSTGRNKDDWIYQSSSPGSDAEGKSRGEDDVMLVN</sequence>
<gene>
    <name evidence="2" type="ORF">LCGC14_1613370</name>
</gene>
<dbReference type="NCBIfam" id="TIGR02532">
    <property type="entry name" value="IV_pilin_GFxxxE"/>
    <property type="match status" value="1"/>
</dbReference>
<dbReference type="AlphaFoldDB" id="A0A0F9KNB2"/>
<protein>
    <recommendedName>
        <fullName evidence="3">Type II secretion system protein GspG C-terminal domain-containing protein</fullName>
    </recommendedName>
</protein>
<dbReference type="InterPro" id="IPR012902">
    <property type="entry name" value="N_methyl_site"/>
</dbReference>
<proteinExistence type="predicted"/>
<accession>A0A0F9KNB2</accession>
<dbReference type="Gene3D" id="3.30.700.10">
    <property type="entry name" value="Glycoprotein, Type 4 Pilin"/>
    <property type="match status" value="1"/>
</dbReference>
<dbReference type="EMBL" id="LAZR01013088">
    <property type="protein sequence ID" value="KKM23618.1"/>
    <property type="molecule type" value="Genomic_DNA"/>
</dbReference>
<dbReference type="InterPro" id="IPR045584">
    <property type="entry name" value="Pilin-like"/>
</dbReference>
<evidence type="ECO:0000313" key="2">
    <source>
        <dbReference type="EMBL" id="KKM23618.1"/>
    </source>
</evidence>
<feature type="region of interest" description="Disordered" evidence="1">
    <location>
        <begin position="208"/>
        <end position="239"/>
    </location>
</feature>